<dbReference type="SMART" id="SM00825">
    <property type="entry name" value="PKS_KS"/>
    <property type="match status" value="2"/>
</dbReference>
<dbReference type="Gene3D" id="3.30.70.3290">
    <property type="match status" value="2"/>
</dbReference>
<dbReference type="PROSITE" id="PS52019">
    <property type="entry name" value="PKS_MFAS_DH"/>
    <property type="match status" value="2"/>
</dbReference>
<keyword evidence="4" id="KW-0808">Transferase</keyword>
<dbReference type="SMART" id="SM00823">
    <property type="entry name" value="PKS_PP"/>
    <property type="match status" value="2"/>
</dbReference>
<dbReference type="PANTHER" id="PTHR43775:SF51">
    <property type="entry name" value="INACTIVE PHENOLPHTHIOCEROL SYNTHESIS POLYKETIDE SYNTHASE TYPE I PKS1-RELATED"/>
    <property type="match status" value="1"/>
</dbReference>
<dbReference type="SUPFAM" id="SSF47336">
    <property type="entry name" value="ACP-like"/>
    <property type="match status" value="2"/>
</dbReference>
<evidence type="ECO:0000259" key="10">
    <source>
        <dbReference type="PROSITE" id="PS52004"/>
    </source>
</evidence>
<dbReference type="SMART" id="SM01294">
    <property type="entry name" value="PKS_PP_betabranch"/>
    <property type="match status" value="1"/>
</dbReference>
<dbReference type="InterPro" id="IPR032821">
    <property type="entry name" value="PKS_assoc"/>
</dbReference>
<dbReference type="InterPro" id="IPR049552">
    <property type="entry name" value="PKS_DH_N"/>
</dbReference>
<dbReference type="InterPro" id="IPR011032">
    <property type="entry name" value="GroES-like_sf"/>
</dbReference>
<dbReference type="Gene3D" id="3.90.180.10">
    <property type="entry name" value="Medium-chain alcohol dehydrogenases, catalytic domain"/>
    <property type="match status" value="1"/>
</dbReference>
<dbReference type="FunFam" id="3.40.47.10:FF:000019">
    <property type="entry name" value="Polyketide synthase type I"/>
    <property type="match status" value="2"/>
</dbReference>
<dbReference type="PROSITE" id="PS50075">
    <property type="entry name" value="CARRIER"/>
    <property type="match status" value="2"/>
</dbReference>
<keyword evidence="7" id="KW-0012">Acyltransferase</keyword>
<dbReference type="CDD" id="cd05195">
    <property type="entry name" value="enoyl_red"/>
    <property type="match status" value="1"/>
</dbReference>
<dbReference type="InterPro" id="IPR020807">
    <property type="entry name" value="PKS_DH"/>
</dbReference>
<dbReference type="Gene3D" id="3.40.50.11460">
    <property type="match status" value="1"/>
</dbReference>
<dbReference type="SUPFAM" id="SSF50129">
    <property type="entry name" value="GroES-like"/>
    <property type="match status" value="1"/>
</dbReference>
<dbReference type="InterPro" id="IPR014031">
    <property type="entry name" value="Ketoacyl_synth_C"/>
</dbReference>
<dbReference type="GO" id="GO:0016491">
    <property type="term" value="F:oxidoreductase activity"/>
    <property type="evidence" value="ECO:0007669"/>
    <property type="project" value="InterPro"/>
</dbReference>
<feature type="active site" description="Proton donor; for dehydratase activity" evidence="8">
    <location>
        <position position="1115"/>
    </location>
</feature>
<dbReference type="GO" id="GO:0004315">
    <property type="term" value="F:3-oxoacyl-[acyl-carrier-protein] synthase activity"/>
    <property type="evidence" value="ECO:0007669"/>
    <property type="project" value="InterPro"/>
</dbReference>
<dbReference type="SMART" id="SM00822">
    <property type="entry name" value="PKS_KR"/>
    <property type="match status" value="2"/>
</dbReference>
<dbReference type="Gene3D" id="3.40.366.10">
    <property type="entry name" value="Malonyl-Coenzyme A Acyl Carrier Protein, domain 2"/>
    <property type="match status" value="2"/>
</dbReference>
<keyword evidence="2" id="KW-0596">Phosphopantetheine</keyword>
<dbReference type="InterPro" id="IPR020806">
    <property type="entry name" value="PKS_PP-bd"/>
</dbReference>
<dbReference type="PROSITE" id="PS00012">
    <property type="entry name" value="PHOSPHOPANTETHEINE"/>
    <property type="match status" value="1"/>
</dbReference>
<evidence type="ECO:0000256" key="5">
    <source>
        <dbReference type="ARBA" id="ARBA00023194"/>
    </source>
</evidence>
<dbReference type="GO" id="GO:0006633">
    <property type="term" value="P:fatty acid biosynthetic process"/>
    <property type="evidence" value="ECO:0007669"/>
    <property type="project" value="InterPro"/>
</dbReference>
<dbReference type="SUPFAM" id="SSF55048">
    <property type="entry name" value="Probable ACP-binding domain of malonyl-CoA ACP transacylase"/>
    <property type="match status" value="2"/>
</dbReference>
<dbReference type="Pfam" id="PF00109">
    <property type="entry name" value="ketoacyl-synt"/>
    <property type="match status" value="2"/>
</dbReference>
<dbReference type="Pfam" id="PF00550">
    <property type="entry name" value="PP-binding"/>
    <property type="match status" value="2"/>
</dbReference>
<dbReference type="Pfam" id="PF21089">
    <property type="entry name" value="PKS_DH_N"/>
    <property type="match status" value="2"/>
</dbReference>
<feature type="domain" description="Ketosynthase family 3 (KS3)" evidence="10">
    <location>
        <begin position="1755"/>
        <end position="2179"/>
    </location>
</feature>
<dbReference type="GO" id="GO:0031177">
    <property type="term" value="F:phosphopantetheine binding"/>
    <property type="evidence" value="ECO:0007669"/>
    <property type="project" value="InterPro"/>
</dbReference>
<evidence type="ECO:0000256" key="3">
    <source>
        <dbReference type="ARBA" id="ARBA00022553"/>
    </source>
</evidence>
<feature type="region of interest" description="N-terminal hotdog fold" evidence="8">
    <location>
        <begin position="2662"/>
        <end position="2787"/>
    </location>
</feature>
<dbReference type="InterPro" id="IPR014043">
    <property type="entry name" value="Acyl_transferase_dom"/>
</dbReference>
<dbReference type="GO" id="GO:0008270">
    <property type="term" value="F:zinc ion binding"/>
    <property type="evidence" value="ECO:0007669"/>
    <property type="project" value="InterPro"/>
</dbReference>
<dbReference type="InterPro" id="IPR002364">
    <property type="entry name" value="Quin_OxRdtase/zeta-crystal_CS"/>
</dbReference>
<dbReference type="InterPro" id="IPR036291">
    <property type="entry name" value="NAD(P)-bd_dom_sf"/>
</dbReference>
<evidence type="ECO:0000256" key="4">
    <source>
        <dbReference type="ARBA" id="ARBA00022679"/>
    </source>
</evidence>
<dbReference type="GO" id="GO:0033068">
    <property type="term" value="P:macrolide biosynthetic process"/>
    <property type="evidence" value="ECO:0007669"/>
    <property type="project" value="UniProtKB-ARBA"/>
</dbReference>
<dbReference type="Gene3D" id="1.10.1200.10">
    <property type="entry name" value="ACP-like"/>
    <property type="match status" value="2"/>
</dbReference>
<dbReference type="InterPro" id="IPR013968">
    <property type="entry name" value="PKS_KR"/>
</dbReference>
<feature type="domain" description="Ketosynthase family 3 (KS3)" evidence="10">
    <location>
        <begin position="31"/>
        <end position="454"/>
    </location>
</feature>
<dbReference type="InterPro" id="IPR009081">
    <property type="entry name" value="PP-bd_ACP"/>
</dbReference>
<feature type="domain" description="Carrier" evidence="9">
    <location>
        <begin position="3761"/>
        <end position="3836"/>
    </location>
</feature>
<dbReference type="InterPro" id="IPR006162">
    <property type="entry name" value="Ppantetheine_attach_site"/>
</dbReference>
<feature type="active site" description="Proton acceptor; for dehydratase activity" evidence="8">
    <location>
        <position position="2694"/>
    </location>
</feature>
<dbReference type="InterPro" id="IPR016039">
    <property type="entry name" value="Thiolase-like"/>
</dbReference>
<dbReference type="EMBL" id="CP163445">
    <property type="protein sequence ID" value="XDQ79771.1"/>
    <property type="molecule type" value="Genomic_DNA"/>
</dbReference>
<dbReference type="SUPFAM" id="SSF53901">
    <property type="entry name" value="Thiolase-like"/>
    <property type="match status" value="2"/>
</dbReference>
<dbReference type="SMART" id="SM00826">
    <property type="entry name" value="PKS_DH"/>
    <property type="match status" value="2"/>
</dbReference>
<dbReference type="Pfam" id="PF16197">
    <property type="entry name" value="KAsynt_C_assoc"/>
    <property type="match status" value="2"/>
</dbReference>
<dbReference type="InterPro" id="IPR013154">
    <property type="entry name" value="ADH-like_N"/>
</dbReference>
<feature type="domain" description="PKS/mFAS DH" evidence="11">
    <location>
        <begin position="922"/>
        <end position="1195"/>
    </location>
</feature>
<evidence type="ECO:0000256" key="6">
    <source>
        <dbReference type="ARBA" id="ARBA00023268"/>
    </source>
</evidence>
<dbReference type="Pfam" id="PF14765">
    <property type="entry name" value="PS-DH"/>
    <property type="match status" value="2"/>
</dbReference>
<evidence type="ECO:0000259" key="11">
    <source>
        <dbReference type="PROSITE" id="PS52019"/>
    </source>
</evidence>
<dbReference type="FunFam" id="1.10.1200.10:FF:000007">
    <property type="entry name" value="Probable polyketide synthase pks17"/>
    <property type="match status" value="1"/>
</dbReference>
<evidence type="ECO:0000256" key="7">
    <source>
        <dbReference type="ARBA" id="ARBA00023315"/>
    </source>
</evidence>
<feature type="region of interest" description="C-terminal hotdog fold" evidence="8">
    <location>
        <begin position="1056"/>
        <end position="1195"/>
    </location>
</feature>
<evidence type="ECO:0000256" key="1">
    <source>
        <dbReference type="ARBA" id="ARBA00004792"/>
    </source>
</evidence>
<dbReference type="InterPro" id="IPR057326">
    <property type="entry name" value="KR_dom"/>
</dbReference>
<dbReference type="SUPFAM" id="SSF52151">
    <property type="entry name" value="FabD/lysophospholipase-like"/>
    <property type="match status" value="2"/>
</dbReference>
<dbReference type="GO" id="GO:0004312">
    <property type="term" value="F:fatty acid synthase activity"/>
    <property type="evidence" value="ECO:0007669"/>
    <property type="project" value="TreeGrafter"/>
</dbReference>
<protein>
    <submittedName>
        <fullName evidence="12">SDR family NAD(P)-dependent oxidoreductase</fullName>
    </submittedName>
</protein>
<feature type="active site" description="Proton donor; for dehydratase activity" evidence="8">
    <location>
        <position position="2863"/>
    </location>
</feature>
<dbReference type="InterPro" id="IPR001227">
    <property type="entry name" value="Ac_transferase_dom_sf"/>
</dbReference>
<dbReference type="PANTHER" id="PTHR43775">
    <property type="entry name" value="FATTY ACID SYNTHASE"/>
    <property type="match status" value="1"/>
</dbReference>
<sequence length="3918" mass="408761">MTTSAQDRMEQALPAIRALQKRAAELEAQRSEPIAVVSMACRLPGGIDTPEGFWELLASGGDAIGGFPERWQGLDLFDPDPEAVGKSYAREGGFLTDVERFDAAFFGISPREALSMDPQQRLVLEASWEALERAGIRPETLEGSRAGVYLGTMSTDYGSLGQDLDALDGYISTGKASSVVSGRVSYALGLQGPAVTVDTACSSSLVAVHLAVQALRAGECELALVGGVTVMSNPSLFVEFSRLRGMAADGRCKSFGAGADGAGWAEGCGVLVLKRLSAAQRDGDRVLAVIKGSAINQDGRSQGLTAPNGPSQQRVIQDALAAARLSAADIDAIEAHGTGTSLGDPIEAGALAEVFGPNRPTDRPLLLGSSKSNIGHAQAAAGVIGVIKMVLAMENGVLPRTLHADEPTPHVEWDGSGLALLQEATSWERGERARRAGVSSFGLSGTNAHVILEEAPEAPAAPTGEGAGDLSALPVLISGRDEAALRAQAARWADWLDANPGIPLADVALTAAHHRTHFEHRAVVVAGSADEAVAQLRSLAAGDSAGVGVAGHPGEVVFVYPGQGSQWLGMGAALLEQSPVFRDAVVACDAALRPITGWSVLDVLAGAGGDHPPVDRVDVVQPALFAMGVALSALWRSWGVEPSAVVGHSQGEVVAAVVSGALSLEQGAKVVAHRSAAVRAVTGFGGMALVERPVTEVEEILKAYDGRLSVAAVNTPGSTVVSGESEAIDALVADLAQQDVFCRRVNVDYASHSAQMDPLLPGLAEEFADLTPGRASVPFYSTVLGRVLDGPELDGAYWCRNLREPVRFDRALEQLLGDGRNVFIEVSAHPVLAMPLTDGSAEHGGVVVGSLARNEGGLDQLLKSLGQLHTQGVAVDWTKVLGNSGDLVTDLPTYAFQREHYWTEVGSGSADAGSMGLEASAHPWLGAGTALADGEGHLFTGRLAPNGQPWLRDHAAFGTVLVPGTGILDLVLAAGREVGAGRVEELALVEPLVLEGPVRLQVVVGGVDSGRRPVSLYSRPEDAQDGWTLHASGELAEEKGESEGFDALRHWPVVNAESVSLEGFYERFAARGLAYGPAFQGLTELFRDGSTAYGLVRLPEGLKADEYGVHPALLDAALHTLVGARDEAEGDQRVFLPFEWTGVELFAAGGTELRVRVDLDASGTSARIWVADPAGGPVAFVDGLQIREATAEQVRGAATVDHLYRVDHQEVQQSPSSAEAGRSAVLGGNGDLARLLGIDHLVDADVDADELPGRTLVDLTGWAGRPVHEALADVLALVQRLVDEPGELVFVTRGAVAGEPVQAALAGFVRTVRAEYQDRAIRLLDLDTNADAGTIARALLADGEPELAVIGGRVTAPRLVRVSAADASERVVLDPERTVLVTGGTGELGRELAEHLVRHHGVRHLVLTSRQGEAASGAADVRGALLAAGAESVRIEACDVADREQIAAVVNGLGGALGSVFHLAAVLDDGLLAGQSAERFARVLAPKAIGARHLHELTRGLDLDAFVLFSSAAGVLGSAGQSGYAAANAYVDALAARRRADGLPGLSLSWGLWQQAGTGLTAHLGDAELQRMRRQGVAALTPAQGLRALDASLGSAFAHVVPVRLELGSVRRELERGGDVPPLLRSLVRARLRRAGTAAAAPSALRERLAALSPAERQGTLLDLVRREAAAVLGVGGADGIGAQQVFKELGLDSLMAVELRRRLAAETGLTLPSTLAFDYPTPTAIAGLILDRLDLGTAKPALTPTRVLASARTDDPIAVVSMACRLPGGIDTPEGFWELLVSGGDAIGGFPKRWQGLDLFDPDPDAVGKSYAREGGFLEDVDQFDAAFFGISPREAQSMDPQQRLVLEAAWEALERAGIRPGSLEGTRTGVYLGAMSSDYGSHEGRQLEVLDGYMSTGNASSVVSGRVSYALGLQGPAVTVDTACSSSLVAVHLATQALRSGECELALVGGVTVMNTPALFVEFSRLKGMAADGRCKSFGADADGAGWAEGCGILVLKRLSAAQRDGDRVLAVIKGSAINQDGRSQGLTAPNGPSQQRVIQDALAAARLSAADIDAVEAHGTGTSLGDPIEAGALAEVFGPHRSADRPLLLGSSKSNIGHAQAAAGVIGVIKMVLALENGALPRTLHADEPSPHIEWDGSGLALLQQNTPWQRADRPRRAGVSSFGLSGTNAHLILEEAPTAEALQPEDSQPQARPVLISGRDEAALRAQATRWADWLDANPGTPLADVALTAAQHRTHFEHRAAVVAASTADTVTALRSLAEGRPGAGAVVGLPVASGPGLGVLFTGQGSQRLGMAAGLYASSALFRAAFDEVVEVLDRYAARPLKEVVFADPEGVDAGLVHRTEFTQPALFAVEVALYRVWEAWGVSPAAVAGHSVGELAAAHVAGVLSLDDAARLVVARGRLMQGCETGGAMASVEAGEDEVLTALAQVSSGRIAVAGVNSPTQTVVSGDTAAVEELLAAMSAAGRRVRRLEVSHAFHSPHMDAMLAEFTAVVETCELRAPRVPLVSTLDGRWMGADLAPGEGVRSPRYWARQAREAVRFLDALRTLHDAGVRRFLECGPSGVLSAMGAACLDDAVFTASLRATDDEPAALLAAAGALHVAGQDLDWTAVLGTGPGTSTAAGTPANLPTYAFQRRPYWLDAPRAGRDARSAGLLAAEHPWLAAVTALAGGEGHLLSGRVSLGDQPWLADHAVFGAFLVPGAGLLDLALSAAHQVGAAGVAELTLAQPMVLPATEGLRLQVKVGPADEHEARPLEIHSQSEAAAPDAPWTLHAQGRLADTGGDATAESAELGAWPVPGAEPVALDGLYDGLAEQGLGYGPAFRGLTELHRRSGERVAYGRVVLPEGLSADGHAIHPALLDAALHTLAGVTADSDSGSDSGEPDTVLLPFAWSDVTLYATDSTELRVRVELTSPDGLAARVLVTDAAGEPVLSAGSLEVQRARAEQLRVRPASGAEHLYRLEFQPLPETGAAAGLGDTVVLGGSSEHPVAAGLGLTTVRDLADLLARPAVPARILVDLSETAATAEAGAAERTAVTALEQVKLLVSDVRFADTEVVWLTRGAVPARPEDEVPAPEQAVLWGLLRSVRTEHPEHRLRLLDLDPDQATDAHGDPDQVARALAAADEPELAVRAAAVLVPRLRPTQSADGTLLPPPAAAAWHLDIREKGRLDTFALVPVEDGGPLGEHEVRLRVHASGLNFRDVLNALDMVHAPKLGLECAGVVLETGPGVAHLRPGDRVMGLAVGTFGTEVRADGRMMVRIPDGVGFAEAATVPLAFLTAYHGLLELGGLTAGERVLVHAAAGGVGMAAVQLARHFGAEVWGTASAGKWATLRRLGLPQERIASSRDTGFETRWRTDGGFDLVLNSLTGEFIDASLRLLEPRAGRFLEMGKTDIRRAAEVAAAHPGVHYRAFDLMDAGPDRILEMLTVVADLLERRVVAPLPFAAYDVRRAADAFRFMAQGRHIGKLVLTSPRPLDPDGTVLVTGGTGELGRLTARRLVTGHGVRHLVLTSRRGPAAAGTDELVDELRAAGAATVRVLACDVADRAQVAAALAAVDADHPLTGVVHLAAVIDDGVVVNQTAERFGRVLAPKATGARHLHELTRGLDLAAFVLFSSVAGTLGSPGQSNYAAANAYLDALAAHRTRRGLPGTSLAWGLWEQGGTGLTAHLGDAELGRMRRQGAQPLTVEQGLALFDTALGRPEPLLVPLRLDLDRLQRAAGSELPPLLRALLRTPLRRARRSAAGTDSLGERLAGLTGPERIASLTELVRQEVAAVLGLSDTATVRAEQPLRDHGWDSLMAVELRNRLSAFAQVPLPSTLAFDYPTPQAIADFLNVRLDSGAVRPEDSAPPQDPEQAARWALGRISAADLRQSGLLGRLLELAGAPQAAPVGGGTDALRLAEELTVDEMDQALDAVLGVL</sequence>
<evidence type="ECO:0000259" key="9">
    <source>
        <dbReference type="PROSITE" id="PS50075"/>
    </source>
</evidence>
<dbReference type="Gene3D" id="3.40.47.10">
    <property type="match status" value="2"/>
</dbReference>
<dbReference type="InterPro" id="IPR049900">
    <property type="entry name" value="PKS_mFAS_DH"/>
</dbReference>
<dbReference type="CDD" id="cd08956">
    <property type="entry name" value="KR_3_FAS_SDR_x"/>
    <property type="match status" value="2"/>
</dbReference>
<dbReference type="InterPro" id="IPR016035">
    <property type="entry name" value="Acyl_Trfase/lysoPLipase"/>
</dbReference>
<dbReference type="InterPro" id="IPR020841">
    <property type="entry name" value="PKS_Beta-ketoAc_synthase_dom"/>
</dbReference>
<organism evidence="12">
    <name type="scientific">Streptomyces sp. Y1</name>
    <dbReference type="NCBI Taxonomy" id="3238634"/>
    <lineage>
        <taxon>Bacteria</taxon>
        <taxon>Bacillati</taxon>
        <taxon>Actinomycetota</taxon>
        <taxon>Actinomycetes</taxon>
        <taxon>Kitasatosporales</taxon>
        <taxon>Streptomycetaceae</taxon>
        <taxon>Streptomyces</taxon>
    </lineage>
</organism>
<dbReference type="CDD" id="cd00833">
    <property type="entry name" value="PKS"/>
    <property type="match status" value="2"/>
</dbReference>
<dbReference type="InterPro" id="IPR042104">
    <property type="entry name" value="PKS_dehydratase_sf"/>
</dbReference>
<reference evidence="12" key="1">
    <citation type="submission" date="2024-07" db="EMBL/GenBank/DDBJ databases">
        <authorList>
            <person name="Yu S.T."/>
        </authorList>
    </citation>
    <scope>NUCLEOTIDE SEQUENCE</scope>
    <source>
        <strain evidence="12">Y1</strain>
    </source>
</reference>
<feature type="region of interest" description="N-terminal hotdog fold" evidence="8">
    <location>
        <begin position="922"/>
        <end position="1042"/>
    </location>
</feature>
<accession>A0AB39TKQ2</accession>
<name>A0AB39TKQ2_9ACTN</name>
<keyword evidence="3" id="KW-0597">Phosphoprotein</keyword>
<feature type="domain" description="PKS/mFAS DH" evidence="11">
    <location>
        <begin position="2662"/>
        <end position="2950"/>
    </location>
</feature>
<dbReference type="RefSeq" id="WP_369183493.1">
    <property type="nucleotide sequence ID" value="NZ_CP163445.1"/>
</dbReference>
<feature type="active site" description="Proton acceptor; for dehydratase activity" evidence="8">
    <location>
        <position position="954"/>
    </location>
</feature>
<dbReference type="Pfam" id="PF02801">
    <property type="entry name" value="Ketoacyl-synt_C"/>
    <property type="match status" value="2"/>
</dbReference>
<dbReference type="PROSITE" id="PS52004">
    <property type="entry name" value="KS3_2"/>
    <property type="match status" value="2"/>
</dbReference>
<dbReference type="PROSITE" id="PS00606">
    <property type="entry name" value="KS3_1"/>
    <property type="match status" value="2"/>
</dbReference>
<dbReference type="SMART" id="SM00827">
    <property type="entry name" value="PKS_AT"/>
    <property type="match status" value="2"/>
</dbReference>
<evidence type="ECO:0000256" key="2">
    <source>
        <dbReference type="ARBA" id="ARBA00022450"/>
    </source>
</evidence>
<dbReference type="Pfam" id="PF00698">
    <property type="entry name" value="Acyl_transf_1"/>
    <property type="match status" value="2"/>
</dbReference>
<evidence type="ECO:0000256" key="8">
    <source>
        <dbReference type="PROSITE-ProRule" id="PRU01363"/>
    </source>
</evidence>
<dbReference type="InterPro" id="IPR018201">
    <property type="entry name" value="Ketoacyl_synth_AS"/>
</dbReference>
<gene>
    <name evidence="12" type="ORF">AB2U05_15560</name>
</gene>
<dbReference type="SUPFAM" id="SSF51735">
    <property type="entry name" value="NAD(P)-binding Rossmann-fold domains"/>
    <property type="match status" value="5"/>
</dbReference>
<feature type="domain" description="Carrier" evidence="9">
    <location>
        <begin position="1659"/>
        <end position="1734"/>
    </location>
</feature>
<evidence type="ECO:0000313" key="12">
    <source>
        <dbReference type="EMBL" id="XDQ79771.1"/>
    </source>
</evidence>
<feature type="region of interest" description="C-terminal hotdog fold" evidence="8">
    <location>
        <begin position="2802"/>
        <end position="2950"/>
    </location>
</feature>
<dbReference type="Gene3D" id="3.10.129.110">
    <property type="entry name" value="Polyketide synthase dehydratase"/>
    <property type="match status" value="2"/>
</dbReference>
<dbReference type="PROSITE" id="PS01162">
    <property type="entry name" value="QOR_ZETA_CRYSTAL"/>
    <property type="match status" value="1"/>
</dbReference>
<keyword evidence="6" id="KW-0511">Multifunctional enzyme</keyword>
<dbReference type="FunFam" id="3.40.366.10:FF:000002">
    <property type="entry name" value="Probable polyketide synthase 2"/>
    <property type="match status" value="2"/>
</dbReference>
<dbReference type="InterPro" id="IPR014030">
    <property type="entry name" value="Ketoacyl_synth_N"/>
</dbReference>
<dbReference type="Pfam" id="PF08659">
    <property type="entry name" value="KR"/>
    <property type="match status" value="2"/>
</dbReference>
<dbReference type="InterPro" id="IPR016036">
    <property type="entry name" value="Malonyl_transacylase_ACP-bd"/>
</dbReference>
<keyword evidence="5" id="KW-0045">Antibiotic biosynthesis</keyword>
<dbReference type="InterPro" id="IPR020843">
    <property type="entry name" value="ER"/>
</dbReference>
<comment type="pathway">
    <text evidence="1">Antibiotic biosynthesis.</text>
</comment>
<dbReference type="InterPro" id="IPR049551">
    <property type="entry name" value="PKS_DH_C"/>
</dbReference>
<dbReference type="Pfam" id="PF13602">
    <property type="entry name" value="ADH_zinc_N_2"/>
    <property type="match status" value="1"/>
</dbReference>
<dbReference type="InterPro" id="IPR050091">
    <property type="entry name" value="PKS_NRPS_Biosynth_Enz"/>
</dbReference>
<dbReference type="Pfam" id="PF08240">
    <property type="entry name" value="ADH_N"/>
    <property type="match status" value="1"/>
</dbReference>
<dbReference type="InterPro" id="IPR036736">
    <property type="entry name" value="ACP-like_sf"/>
</dbReference>
<dbReference type="Gene3D" id="3.40.50.720">
    <property type="entry name" value="NAD(P)-binding Rossmann-like Domain"/>
    <property type="match status" value="2"/>
</dbReference>
<dbReference type="SMART" id="SM00829">
    <property type="entry name" value="PKS_ER"/>
    <property type="match status" value="1"/>
</dbReference>
<proteinExistence type="predicted"/>